<evidence type="ECO:0000256" key="1">
    <source>
        <dbReference type="SAM" id="Phobius"/>
    </source>
</evidence>
<comment type="caution">
    <text evidence="3">The sequence shown here is derived from an EMBL/GenBank/DDBJ whole genome shotgun (WGS) entry which is preliminary data.</text>
</comment>
<evidence type="ECO:0000259" key="2">
    <source>
        <dbReference type="Pfam" id="PF10551"/>
    </source>
</evidence>
<dbReference type="Pfam" id="PF10551">
    <property type="entry name" value="MULE"/>
    <property type="match status" value="1"/>
</dbReference>
<keyword evidence="4" id="KW-1185">Reference proteome</keyword>
<name>A0A9N8Z297_9GLOM</name>
<keyword evidence="1" id="KW-1133">Transmembrane helix</keyword>
<dbReference type="AlphaFoldDB" id="A0A9N8Z297"/>
<evidence type="ECO:0000313" key="4">
    <source>
        <dbReference type="Proteomes" id="UP000789759"/>
    </source>
</evidence>
<dbReference type="OrthoDB" id="2422411at2759"/>
<protein>
    <submittedName>
        <fullName evidence="3">5919_t:CDS:1</fullName>
    </submittedName>
</protein>
<dbReference type="EMBL" id="CAJVQA010000377">
    <property type="protein sequence ID" value="CAG8471488.1"/>
    <property type="molecule type" value="Genomic_DNA"/>
</dbReference>
<evidence type="ECO:0000313" key="3">
    <source>
        <dbReference type="EMBL" id="CAG8471488.1"/>
    </source>
</evidence>
<dbReference type="Proteomes" id="UP000789759">
    <property type="component" value="Unassembled WGS sequence"/>
</dbReference>
<feature type="domain" description="MULE transposase" evidence="2">
    <location>
        <begin position="95"/>
        <end position="190"/>
    </location>
</feature>
<dbReference type="InterPro" id="IPR052579">
    <property type="entry name" value="Zinc_finger_SWIM"/>
</dbReference>
<gene>
    <name evidence="3" type="ORF">CPELLU_LOCUS1093</name>
</gene>
<dbReference type="PANTHER" id="PTHR31569:SF4">
    <property type="entry name" value="SWIM-TYPE DOMAIN-CONTAINING PROTEIN"/>
    <property type="match status" value="1"/>
</dbReference>
<dbReference type="InterPro" id="IPR018289">
    <property type="entry name" value="MULE_transposase_dom"/>
</dbReference>
<sequence>MQCSSAGQFNSHDSLIKHVRTFSASNGYGISIIRSKPNKEILSSLYQNDPSISTMSQDVYNIRKKLHRENLKGHTPIQELVEKLDKKLMHTYSSVLLIDCTYKTNKFKLPLLNIVGVTSFNTTFFACFIFMKDEKREDYLWALIQVSCLFDNSESSKVFVTDHELALIYTIHDIFPNSKNILCRWHVEKNILTKSFSLRKIYEQYLKALQATSANSLEPCTNQSLNLDNIHHYWWIEDNQLLLQKQNRINDHSLPQLLQDFNQQYDIWLASQQTADRHKLSELIKEPMLLLDLMVQQHIRG</sequence>
<keyword evidence="1" id="KW-0812">Transmembrane</keyword>
<keyword evidence="1" id="KW-0472">Membrane</keyword>
<reference evidence="3" key="1">
    <citation type="submission" date="2021-06" db="EMBL/GenBank/DDBJ databases">
        <authorList>
            <person name="Kallberg Y."/>
            <person name="Tangrot J."/>
            <person name="Rosling A."/>
        </authorList>
    </citation>
    <scope>NUCLEOTIDE SEQUENCE</scope>
    <source>
        <strain evidence="3">FL966</strain>
    </source>
</reference>
<proteinExistence type="predicted"/>
<accession>A0A9N8Z297</accession>
<organism evidence="3 4">
    <name type="scientific">Cetraspora pellucida</name>
    <dbReference type="NCBI Taxonomy" id="1433469"/>
    <lineage>
        <taxon>Eukaryota</taxon>
        <taxon>Fungi</taxon>
        <taxon>Fungi incertae sedis</taxon>
        <taxon>Mucoromycota</taxon>
        <taxon>Glomeromycotina</taxon>
        <taxon>Glomeromycetes</taxon>
        <taxon>Diversisporales</taxon>
        <taxon>Gigasporaceae</taxon>
        <taxon>Cetraspora</taxon>
    </lineage>
</organism>
<dbReference type="PANTHER" id="PTHR31569">
    <property type="entry name" value="SWIM-TYPE DOMAIN-CONTAINING PROTEIN"/>
    <property type="match status" value="1"/>
</dbReference>
<feature type="transmembrane region" description="Helical" evidence="1">
    <location>
        <begin position="111"/>
        <end position="131"/>
    </location>
</feature>